<evidence type="ECO:0000313" key="2">
    <source>
        <dbReference type="Proteomes" id="UP000594263"/>
    </source>
</evidence>
<accession>A0A7N0VH62</accession>
<name>A0A7N0VH62_KALFE</name>
<sequence length="46" mass="5349">MSLEVKIFFLSQNGGILAFFYQIALRDDISVEVWNLKPSKYNNILL</sequence>
<reference evidence="1" key="1">
    <citation type="submission" date="2021-01" db="UniProtKB">
        <authorList>
            <consortium name="EnsemblPlants"/>
        </authorList>
    </citation>
    <scope>IDENTIFICATION</scope>
</reference>
<dbReference type="Gramene" id="Kaladp0867s0045.1.v1.1">
    <property type="protein sequence ID" value="Kaladp0867s0045.1.v1.1"/>
    <property type="gene ID" value="Kaladp0867s0045.v1.1"/>
</dbReference>
<proteinExistence type="predicted"/>
<dbReference type="AlphaFoldDB" id="A0A7N0VH62"/>
<protein>
    <submittedName>
        <fullName evidence="1">Uncharacterized protein</fullName>
    </submittedName>
</protein>
<organism evidence="1 2">
    <name type="scientific">Kalanchoe fedtschenkoi</name>
    <name type="common">Lavender scallops</name>
    <name type="synonym">South American air plant</name>
    <dbReference type="NCBI Taxonomy" id="63787"/>
    <lineage>
        <taxon>Eukaryota</taxon>
        <taxon>Viridiplantae</taxon>
        <taxon>Streptophyta</taxon>
        <taxon>Embryophyta</taxon>
        <taxon>Tracheophyta</taxon>
        <taxon>Spermatophyta</taxon>
        <taxon>Magnoliopsida</taxon>
        <taxon>eudicotyledons</taxon>
        <taxon>Gunneridae</taxon>
        <taxon>Pentapetalae</taxon>
        <taxon>Saxifragales</taxon>
        <taxon>Crassulaceae</taxon>
        <taxon>Kalanchoe</taxon>
    </lineage>
</organism>
<evidence type="ECO:0000313" key="1">
    <source>
        <dbReference type="EnsemblPlants" id="Kaladp0867s0045.1.v1.1"/>
    </source>
</evidence>
<dbReference type="Proteomes" id="UP000594263">
    <property type="component" value="Unplaced"/>
</dbReference>
<dbReference type="EnsemblPlants" id="Kaladp0867s0045.1.v1.1">
    <property type="protein sequence ID" value="Kaladp0867s0045.1.v1.1"/>
    <property type="gene ID" value="Kaladp0867s0045.v1.1"/>
</dbReference>
<keyword evidence="2" id="KW-1185">Reference proteome</keyword>